<feature type="binding site" evidence="18">
    <location>
        <begin position="112"/>
        <end position="116"/>
    </location>
    <ligand>
        <name>NAD(+)</name>
        <dbReference type="ChEBI" id="CHEBI:57540"/>
    </ligand>
</feature>
<evidence type="ECO:0000256" key="18">
    <source>
        <dbReference type="HAMAP-Rule" id="MF_00110"/>
    </source>
</evidence>
<evidence type="ECO:0000256" key="2">
    <source>
        <dbReference type="ARBA" id="ARBA00001911"/>
    </source>
</evidence>
<evidence type="ECO:0000256" key="1">
    <source>
        <dbReference type="ARBA" id="ARBA00001393"/>
    </source>
</evidence>
<dbReference type="Pfam" id="PF01761">
    <property type="entry name" value="DHQ_synthase"/>
    <property type="match status" value="1"/>
</dbReference>
<protein>
    <recommendedName>
        <fullName evidence="8 18">3-dehydroquinate synthase</fullName>
        <shortName evidence="18">DHQS</shortName>
        <ecNumber evidence="7 18">4.2.3.4</ecNumber>
    </recommendedName>
</protein>
<evidence type="ECO:0000256" key="15">
    <source>
        <dbReference type="ARBA" id="ARBA00023141"/>
    </source>
</evidence>
<evidence type="ECO:0000256" key="16">
    <source>
        <dbReference type="ARBA" id="ARBA00023239"/>
    </source>
</evidence>
<comment type="function">
    <text evidence="3 18">Catalyzes the conversion of 3-deoxy-D-arabino-heptulosonate 7-phosphate (DAHP) to dehydroquinate (DHQ).</text>
</comment>
<evidence type="ECO:0000256" key="7">
    <source>
        <dbReference type="ARBA" id="ARBA00013031"/>
    </source>
</evidence>
<evidence type="ECO:0000259" key="20">
    <source>
        <dbReference type="Pfam" id="PF24621"/>
    </source>
</evidence>
<name>A0A4D6Y2L3_9GAMM</name>
<keyword evidence="17 18" id="KW-0170">Cobalt</keyword>
<proteinExistence type="inferred from homology"/>
<keyword evidence="11 18" id="KW-0479">Metal-binding</keyword>
<feature type="domain" description="3-dehydroquinate synthase N-terminal" evidence="19">
    <location>
        <begin position="74"/>
        <end position="185"/>
    </location>
</feature>
<dbReference type="Pfam" id="PF24621">
    <property type="entry name" value="DHQS_C"/>
    <property type="match status" value="1"/>
</dbReference>
<organism evidence="21 22">
    <name type="scientific">Buchnera aphidicola</name>
    <name type="common">Macrosiphum gaurae</name>
    <dbReference type="NCBI Taxonomy" id="2315801"/>
    <lineage>
        <taxon>Bacteria</taxon>
        <taxon>Pseudomonadati</taxon>
        <taxon>Pseudomonadota</taxon>
        <taxon>Gammaproteobacteria</taxon>
        <taxon>Enterobacterales</taxon>
        <taxon>Erwiniaceae</taxon>
        <taxon>Buchnera</taxon>
    </lineage>
</organism>
<dbReference type="EMBL" id="CP034867">
    <property type="protein sequence ID" value="QCI22963.1"/>
    <property type="molecule type" value="Genomic_DNA"/>
</dbReference>
<comment type="cofactor">
    <cofactor evidence="18">
        <name>Co(2+)</name>
        <dbReference type="ChEBI" id="CHEBI:48828"/>
    </cofactor>
    <cofactor evidence="18">
        <name>Zn(2+)</name>
        <dbReference type="ChEBI" id="CHEBI:29105"/>
    </cofactor>
    <text evidence="18">Binds 1 divalent metal cation per subunit. Can use either Co(2+) or Zn(2+).</text>
</comment>
<feature type="binding site" evidence="18">
    <location>
        <position position="158"/>
    </location>
    <ligand>
        <name>NAD(+)</name>
        <dbReference type="ChEBI" id="CHEBI:57540"/>
    </ligand>
</feature>
<comment type="pathway">
    <text evidence="5 18">Metabolic intermediate biosynthesis; chorismate biosynthesis; chorismate from D-erythrose 4-phosphate and phosphoenolpyruvate: step 2/7.</text>
</comment>
<dbReference type="PANTHER" id="PTHR43622:SF7">
    <property type="entry name" value="3-DEHYDROQUINATE SYNTHASE, CHLOROPLASTIC"/>
    <property type="match status" value="1"/>
</dbReference>
<evidence type="ECO:0000256" key="5">
    <source>
        <dbReference type="ARBA" id="ARBA00004661"/>
    </source>
</evidence>
<feature type="binding site" evidence="18">
    <location>
        <position position="271"/>
    </location>
    <ligand>
        <name>Zn(2+)</name>
        <dbReference type="ChEBI" id="CHEBI:29105"/>
    </ligand>
</feature>
<evidence type="ECO:0000313" key="21">
    <source>
        <dbReference type="EMBL" id="QCI22963.1"/>
    </source>
</evidence>
<keyword evidence="16 18" id="KW-0456">Lyase</keyword>
<accession>A0A4D6Y2L3</accession>
<dbReference type="CDD" id="cd08195">
    <property type="entry name" value="DHQS"/>
    <property type="match status" value="1"/>
</dbReference>
<evidence type="ECO:0000256" key="3">
    <source>
        <dbReference type="ARBA" id="ARBA00003485"/>
    </source>
</evidence>
<keyword evidence="15 18" id="KW-0057">Aromatic amino acid biosynthesis</keyword>
<dbReference type="InterPro" id="IPR056179">
    <property type="entry name" value="DHQS_C"/>
</dbReference>
<gene>
    <name evidence="18" type="primary">aroB</name>
    <name evidence="21" type="ORF">D9V72_02735</name>
</gene>
<dbReference type="GO" id="GO:0009423">
    <property type="term" value="P:chorismate biosynthetic process"/>
    <property type="evidence" value="ECO:0007669"/>
    <property type="project" value="UniProtKB-UniRule"/>
</dbReference>
<feature type="binding site" evidence="18">
    <location>
        <begin position="176"/>
        <end position="179"/>
    </location>
    <ligand>
        <name>NAD(+)</name>
        <dbReference type="ChEBI" id="CHEBI:57540"/>
    </ligand>
</feature>
<evidence type="ECO:0000259" key="19">
    <source>
        <dbReference type="Pfam" id="PF01761"/>
    </source>
</evidence>
<dbReference type="GO" id="GO:0046872">
    <property type="term" value="F:metal ion binding"/>
    <property type="evidence" value="ECO:0007669"/>
    <property type="project" value="UniProtKB-KW"/>
</dbReference>
<evidence type="ECO:0000256" key="9">
    <source>
        <dbReference type="ARBA" id="ARBA00022490"/>
    </source>
</evidence>
<dbReference type="GO" id="GO:0000166">
    <property type="term" value="F:nucleotide binding"/>
    <property type="evidence" value="ECO:0007669"/>
    <property type="project" value="UniProtKB-KW"/>
</dbReference>
<evidence type="ECO:0000256" key="10">
    <source>
        <dbReference type="ARBA" id="ARBA00022605"/>
    </source>
</evidence>
<dbReference type="InterPro" id="IPR030963">
    <property type="entry name" value="DHQ_synth_fam"/>
</dbReference>
<dbReference type="EC" id="4.2.3.4" evidence="7 18"/>
<comment type="similarity">
    <text evidence="6 18">Belongs to the sugar phosphate cyclases superfamily. Dehydroquinate synthase family.</text>
</comment>
<dbReference type="GO" id="GO:0005737">
    <property type="term" value="C:cytoplasm"/>
    <property type="evidence" value="ECO:0007669"/>
    <property type="project" value="UniProtKB-SubCell"/>
</dbReference>
<reference evidence="21 22" key="1">
    <citation type="submission" date="2018-12" db="EMBL/GenBank/DDBJ databases">
        <authorList>
            <person name="Chong R.A."/>
        </authorList>
    </citation>
    <scope>NUCLEOTIDE SEQUENCE [LARGE SCALE GENOMIC DNA]</scope>
    <source>
        <strain evidence="21 22">Mga</strain>
    </source>
</reference>
<feature type="binding site" evidence="18">
    <location>
        <begin position="78"/>
        <end position="83"/>
    </location>
    <ligand>
        <name>NAD(+)</name>
        <dbReference type="ChEBI" id="CHEBI:57540"/>
    </ligand>
</feature>
<comment type="cofactor">
    <cofactor evidence="2 18">
        <name>NAD(+)</name>
        <dbReference type="ChEBI" id="CHEBI:57540"/>
    </cofactor>
</comment>
<dbReference type="OrthoDB" id="9806583at2"/>
<keyword evidence="12 18" id="KW-0547">Nucleotide-binding</keyword>
<dbReference type="InterPro" id="IPR050071">
    <property type="entry name" value="Dehydroquinate_synthase"/>
</dbReference>
<keyword evidence="13 18" id="KW-0862">Zinc</keyword>
<evidence type="ECO:0000256" key="6">
    <source>
        <dbReference type="ARBA" id="ARBA00005412"/>
    </source>
</evidence>
<dbReference type="PIRSF" id="PIRSF001455">
    <property type="entry name" value="DHQ_synth"/>
    <property type="match status" value="1"/>
</dbReference>
<dbReference type="GO" id="GO:0008652">
    <property type="term" value="P:amino acid biosynthetic process"/>
    <property type="evidence" value="ECO:0007669"/>
    <property type="project" value="UniProtKB-KW"/>
</dbReference>
<evidence type="ECO:0000313" key="22">
    <source>
        <dbReference type="Proteomes" id="UP000298716"/>
    </source>
</evidence>
<dbReference type="Gene3D" id="3.40.50.1970">
    <property type="match status" value="1"/>
</dbReference>
<reference evidence="21 22" key="2">
    <citation type="submission" date="2019-05" db="EMBL/GenBank/DDBJ databases">
        <title>Genome evolution of the obligate endosymbiont Buchnera aphidicola.</title>
        <authorList>
            <person name="Moran N.A."/>
        </authorList>
    </citation>
    <scope>NUCLEOTIDE SEQUENCE [LARGE SCALE GENOMIC DNA]</scope>
    <source>
        <strain evidence="21 22">Mga</strain>
    </source>
</reference>
<keyword evidence="9 18" id="KW-0963">Cytoplasm</keyword>
<dbReference type="InterPro" id="IPR016037">
    <property type="entry name" value="DHQ_synth_AroB"/>
</dbReference>
<comment type="catalytic activity">
    <reaction evidence="1 18">
        <text>7-phospho-2-dehydro-3-deoxy-D-arabino-heptonate = 3-dehydroquinate + phosphate</text>
        <dbReference type="Rhea" id="RHEA:21968"/>
        <dbReference type="ChEBI" id="CHEBI:32364"/>
        <dbReference type="ChEBI" id="CHEBI:43474"/>
        <dbReference type="ChEBI" id="CHEBI:58394"/>
        <dbReference type="EC" id="4.2.3.4"/>
    </reaction>
</comment>
<dbReference type="FunFam" id="3.40.50.1970:FF:000001">
    <property type="entry name" value="3-dehydroquinate synthase"/>
    <property type="match status" value="1"/>
</dbReference>
<feature type="domain" description="3-dehydroquinate synthase C-terminal" evidence="20">
    <location>
        <begin position="188"/>
        <end position="332"/>
    </location>
</feature>
<dbReference type="Gene3D" id="1.20.1090.10">
    <property type="entry name" value="Dehydroquinate synthase-like - alpha domain"/>
    <property type="match status" value="1"/>
</dbReference>
<evidence type="ECO:0000256" key="4">
    <source>
        <dbReference type="ARBA" id="ARBA00004496"/>
    </source>
</evidence>
<evidence type="ECO:0000256" key="11">
    <source>
        <dbReference type="ARBA" id="ARBA00022723"/>
    </source>
</evidence>
<dbReference type="AlphaFoldDB" id="A0A4D6Y2L3"/>
<comment type="subcellular location">
    <subcellularLocation>
        <location evidence="4 18">Cytoplasm</location>
    </subcellularLocation>
</comment>
<evidence type="ECO:0000256" key="8">
    <source>
        <dbReference type="ARBA" id="ARBA00017684"/>
    </source>
</evidence>
<keyword evidence="10 18" id="KW-0028">Amino-acid biosynthesis</keyword>
<dbReference type="UniPathway" id="UPA00053">
    <property type="reaction ID" value="UER00085"/>
</dbReference>
<sequence length="367" mass="40804">MYEVLKIVERLKVVLGERSYPISIGSGIIQQDNIFWPLKPGDQAMLVTNKTLANLLKDKVFFHLRKSGIKIDQVILSDGEQYKTLNEMELIISALLEKKHARDTTLIALGGGVIGDLAGFAASVYQRGVRFIQIPTTLLSQVDASVGGKTAVNHLLGKNMIGSFWQPSSVIIDIDCLKTLPYTELVSGMAEVIKYAIVFDEIFFSWLEENIEDILSLNHSAMSYCIKKCCELKSQLISLDERENNFRALLNLGHTYGHAIEVHAGYGNWLHGEAISVGMVMAARTAELLGYLKTIDFKRILVLLKRTGLPIKGPKNMSAASYIPYMMRDKKVISGEIRLVLPTSIGKAKIYSNIDKNIILTAIKNSQ</sequence>
<keyword evidence="14 18" id="KW-0520">NAD</keyword>
<dbReference type="NCBIfam" id="TIGR01357">
    <property type="entry name" value="aroB"/>
    <property type="match status" value="1"/>
</dbReference>
<dbReference type="GO" id="GO:0009073">
    <property type="term" value="P:aromatic amino acid family biosynthetic process"/>
    <property type="evidence" value="ECO:0007669"/>
    <property type="project" value="UniProtKB-KW"/>
</dbReference>
<dbReference type="GO" id="GO:0003856">
    <property type="term" value="F:3-dehydroquinate synthase activity"/>
    <property type="evidence" value="ECO:0007669"/>
    <property type="project" value="UniProtKB-UniRule"/>
</dbReference>
<feature type="binding site" evidence="18">
    <location>
        <position position="254"/>
    </location>
    <ligand>
        <name>Zn(2+)</name>
        <dbReference type="ChEBI" id="CHEBI:29105"/>
    </ligand>
</feature>
<dbReference type="InterPro" id="IPR030960">
    <property type="entry name" value="DHQS/DOIS_N"/>
</dbReference>
<evidence type="ECO:0000256" key="14">
    <source>
        <dbReference type="ARBA" id="ARBA00023027"/>
    </source>
</evidence>
<feature type="binding site" evidence="18">
    <location>
        <position position="149"/>
    </location>
    <ligand>
        <name>NAD(+)</name>
        <dbReference type="ChEBI" id="CHEBI:57540"/>
    </ligand>
</feature>
<dbReference type="PANTHER" id="PTHR43622">
    <property type="entry name" value="3-DEHYDROQUINATE SYNTHASE"/>
    <property type="match status" value="1"/>
</dbReference>
<dbReference type="Proteomes" id="UP000298716">
    <property type="component" value="Chromosome"/>
</dbReference>
<dbReference type="SUPFAM" id="SSF56796">
    <property type="entry name" value="Dehydroquinate synthase-like"/>
    <property type="match status" value="1"/>
</dbReference>
<feature type="binding site" evidence="18">
    <location>
        <position position="191"/>
    </location>
    <ligand>
        <name>Zn(2+)</name>
        <dbReference type="ChEBI" id="CHEBI:29105"/>
    </ligand>
</feature>
<feature type="binding site" evidence="18">
    <location>
        <begin position="136"/>
        <end position="137"/>
    </location>
    <ligand>
        <name>NAD(+)</name>
        <dbReference type="ChEBI" id="CHEBI:57540"/>
    </ligand>
</feature>
<evidence type="ECO:0000256" key="13">
    <source>
        <dbReference type="ARBA" id="ARBA00022833"/>
    </source>
</evidence>
<evidence type="ECO:0000256" key="17">
    <source>
        <dbReference type="ARBA" id="ARBA00023285"/>
    </source>
</evidence>
<dbReference type="HAMAP" id="MF_00110">
    <property type="entry name" value="DHQ_synthase"/>
    <property type="match status" value="1"/>
</dbReference>
<evidence type="ECO:0000256" key="12">
    <source>
        <dbReference type="ARBA" id="ARBA00022741"/>
    </source>
</evidence>